<organism evidence="2 3">
    <name type="scientific">Botryosphaeria dothidea</name>
    <dbReference type="NCBI Taxonomy" id="55169"/>
    <lineage>
        <taxon>Eukaryota</taxon>
        <taxon>Fungi</taxon>
        <taxon>Dikarya</taxon>
        <taxon>Ascomycota</taxon>
        <taxon>Pezizomycotina</taxon>
        <taxon>Dothideomycetes</taxon>
        <taxon>Dothideomycetes incertae sedis</taxon>
        <taxon>Botryosphaeriales</taxon>
        <taxon>Botryosphaeriaceae</taxon>
        <taxon>Botryosphaeria</taxon>
    </lineage>
</organism>
<evidence type="ECO:0000313" key="2">
    <source>
        <dbReference type="EMBL" id="KAF4306482.1"/>
    </source>
</evidence>
<feature type="region of interest" description="Disordered" evidence="1">
    <location>
        <begin position="1"/>
        <end position="20"/>
    </location>
</feature>
<feature type="compositionally biased region" description="Low complexity" evidence="1">
    <location>
        <begin position="1"/>
        <end position="16"/>
    </location>
</feature>
<accession>A0A8H4ISI3</accession>
<evidence type="ECO:0000256" key="1">
    <source>
        <dbReference type="SAM" id="MobiDB-lite"/>
    </source>
</evidence>
<sequence length="73" mass="7649">MSTPPRLQTLPRPLQPESSPSPAIVVTVIAGARSLEPPFTRGLAHHETARCPQPTPAAVKLVDAGLSEMIAVS</sequence>
<keyword evidence="3" id="KW-1185">Reference proteome</keyword>
<reference evidence="2" key="1">
    <citation type="submission" date="2020-04" db="EMBL/GenBank/DDBJ databases">
        <title>Genome Assembly and Annotation of Botryosphaeria dothidea sdau 11-99, a Latent Pathogen of Apple Fruit Ring Rot in China.</title>
        <authorList>
            <person name="Yu C."/>
            <person name="Diao Y."/>
            <person name="Lu Q."/>
            <person name="Zhao J."/>
            <person name="Cui S."/>
            <person name="Peng C."/>
            <person name="He B."/>
            <person name="Liu H."/>
        </authorList>
    </citation>
    <scope>NUCLEOTIDE SEQUENCE [LARGE SCALE GENOMIC DNA]</scope>
    <source>
        <strain evidence="2">Sdau11-99</strain>
    </source>
</reference>
<protein>
    <submittedName>
        <fullName evidence="2">Uncharacterized protein</fullName>
    </submittedName>
</protein>
<dbReference type="AlphaFoldDB" id="A0A8H4ISI3"/>
<dbReference type="Proteomes" id="UP000572817">
    <property type="component" value="Unassembled WGS sequence"/>
</dbReference>
<dbReference type="EMBL" id="WWBZ02000033">
    <property type="protein sequence ID" value="KAF4306482.1"/>
    <property type="molecule type" value="Genomic_DNA"/>
</dbReference>
<proteinExistence type="predicted"/>
<gene>
    <name evidence="2" type="ORF">GTA08_BOTSDO05547</name>
</gene>
<comment type="caution">
    <text evidence="2">The sequence shown here is derived from an EMBL/GenBank/DDBJ whole genome shotgun (WGS) entry which is preliminary data.</text>
</comment>
<name>A0A8H4ISI3_9PEZI</name>
<evidence type="ECO:0000313" key="3">
    <source>
        <dbReference type="Proteomes" id="UP000572817"/>
    </source>
</evidence>